<reference evidence="7" key="1">
    <citation type="journal article" date="2013" name="Genome Biol. Evol.">
        <title>Punctuated emergences of genetic and phenotypic innovations in eumetazoan, bilaterian, euteleostome, and hominidae ancestors.</title>
        <authorList>
            <person name="Wenger Y."/>
            <person name="Galliot B."/>
        </authorList>
    </citation>
    <scope>NUCLEOTIDE SEQUENCE</scope>
    <source>
        <tissue evidence="7">Whole animals</tissue>
    </source>
</reference>
<dbReference type="PANTHER" id="PTHR31703">
    <property type="entry name" value="UPF0669 PROTEIN C6ORF120"/>
    <property type="match status" value="1"/>
</dbReference>
<evidence type="ECO:0000256" key="4">
    <source>
        <dbReference type="ARBA" id="ARBA00022729"/>
    </source>
</evidence>
<dbReference type="Pfam" id="PF17065">
    <property type="entry name" value="UPF0669"/>
    <property type="match status" value="1"/>
</dbReference>
<evidence type="ECO:0000256" key="1">
    <source>
        <dbReference type="ARBA" id="ARBA00004613"/>
    </source>
</evidence>
<keyword evidence="3" id="KW-0964">Secreted</keyword>
<evidence type="ECO:0000256" key="6">
    <source>
        <dbReference type="SAM" id="SignalP"/>
    </source>
</evidence>
<keyword evidence="5" id="KW-0325">Glycoprotein</keyword>
<comment type="subcellular location">
    <subcellularLocation>
        <location evidence="1">Secreted</location>
    </subcellularLocation>
</comment>
<feature type="signal peptide" evidence="6">
    <location>
        <begin position="1"/>
        <end position="24"/>
    </location>
</feature>
<dbReference type="PANTHER" id="PTHR31703:SF2">
    <property type="entry name" value="UPF0669 PROTEIN C6ORF120"/>
    <property type="match status" value="1"/>
</dbReference>
<protein>
    <submittedName>
        <fullName evidence="7">UPF0669 protein C6orf120</fullName>
    </submittedName>
</protein>
<proteinExistence type="evidence at transcript level"/>
<keyword evidence="4 6" id="KW-0732">Signal</keyword>
<evidence type="ECO:0000256" key="3">
    <source>
        <dbReference type="ARBA" id="ARBA00022525"/>
    </source>
</evidence>
<gene>
    <name evidence="7" type="primary">C6orf120</name>
</gene>
<accession>T2MAT0</accession>
<name>T2MAT0_HYDVU</name>
<dbReference type="GO" id="GO:0005576">
    <property type="term" value="C:extracellular region"/>
    <property type="evidence" value="ECO:0007669"/>
    <property type="project" value="UniProtKB-SubCell"/>
</dbReference>
<dbReference type="InterPro" id="IPR031420">
    <property type="entry name" value="UPF0669"/>
</dbReference>
<feature type="chain" id="PRO_5004603841" evidence="6">
    <location>
        <begin position="25"/>
        <end position="185"/>
    </location>
</feature>
<organism evidence="7">
    <name type="scientific">Hydra vulgaris</name>
    <name type="common">Hydra</name>
    <name type="synonym">Hydra attenuata</name>
    <dbReference type="NCBI Taxonomy" id="6087"/>
    <lineage>
        <taxon>Eukaryota</taxon>
        <taxon>Metazoa</taxon>
        <taxon>Cnidaria</taxon>
        <taxon>Hydrozoa</taxon>
        <taxon>Hydroidolina</taxon>
        <taxon>Anthoathecata</taxon>
        <taxon>Aplanulata</taxon>
        <taxon>Hydridae</taxon>
        <taxon>Hydra</taxon>
    </lineage>
</organism>
<dbReference type="AlphaFoldDB" id="T2MAT0"/>
<evidence type="ECO:0000256" key="5">
    <source>
        <dbReference type="ARBA" id="ARBA00023180"/>
    </source>
</evidence>
<dbReference type="OrthoDB" id="10046613at2759"/>
<comment type="similarity">
    <text evidence="2">Belongs to the UPF0669 family.</text>
</comment>
<evidence type="ECO:0000313" key="7">
    <source>
        <dbReference type="EMBL" id="CDG69151.1"/>
    </source>
</evidence>
<dbReference type="EMBL" id="HAAD01002919">
    <property type="protein sequence ID" value="CDG69151.1"/>
    <property type="molecule type" value="mRNA"/>
</dbReference>
<evidence type="ECO:0000256" key="2">
    <source>
        <dbReference type="ARBA" id="ARBA00008960"/>
    </source>
</evidence>
<sequence length="185" mass="20986">MNVYKMNNGFVLILIALQFLSTSTERILFSISSEIGAGNYTIYKLEEPGDVTIVLKTLIGDADLYVSEFKSKADFMNYDLSSATCGLDIIGLPHYFSRPTFIAVYGHIHSPISKYKLTVIMNYSSWDDFHLNSDENNFSETQYEKSEFNANADLEDIKIDNGWSFSSVLWGILETFLKILLEVVL</sequence>